<protein>
    <recommendedName>
        <fullName evidence="9">NADH:quinone oxidoreductase/Mrp antiporter transmembrane domain-containing protein</fullName>
    </recommendedName>
</protein>
<feature type="transmembrane region" description="Helical" evidence="8">
    <location>
        <begin position="210"/>
        <end position="232"/>
    </location>
</feature>
<evidence type="ECO:0000313" key="11">
    <source>
        <dbReference type="Proteomes" id="UP001060414"/>
    </source>
</evidence>
<evidence type="ECO:0000256" key="3">
    <source>
        <dbReference type="ARBA" id="ARBA00022475"/>
    </source>
</evidence>
<gene>
    <name evidence="10" type="ORF">L9S41_09195</name>
</gene>
<dbReference type="EMBL" id="CP092109">
    <property type="protein sequence ID" value="UWZ77878.1"/>
    <property type="molecule type" value="Genomic_DNA"/>
</dbReference>
<dbReference type="Proteomes" id="UP001060414">
    <property type="component" value="Chromosome"/>
</dbReference>
<keyword evidence="5 8" id="KW-1133">Transmembrane helix</keyword>
<keyword evidence="6 8" id="KW-0472">Membrane</keyword>
<feature type="transmembrane region" description="Helical" evidence="8">
    <location>
        <begin position="276"/>
        <end position="295"/>
    </location>
</feature>
<organism evidence="10 11">
    <name type="scientific">Geoalkalibacter halelectricus</name>
    <dbReference type="NCBI Taxonomy" id="2847045"/>
    <lineage>
        <taxon>Bacteria</taxon>
        <taxon>Pseudomonadati</taxon>
        <taxon>Thermodesulfobacteriota</taxon>
        <taxon>Desulfuromonadia</taxon>
        <taxon>Desulfuromonadales</taxon>
        <taxon>Geoalkalibacteraceae</taxon>
        <taxon>Geoalkalibacter</taxon>
    </lineage>
</organism>
<feature type="transmembrane region" description="Helical" evidence="8">
    <location>
        <begin position="455"/>
        <end position="479"/>
    </location>
</feature>
<keyword evidence="3" id="KW-1003">Cell membrane</keyword>
<evidence type="ECO:0000256" key="2">
    <source>
        <dbReference type="ARBA" id="ARBA00005346"/>
    </source>
</evidence>
<comment type="subcellular location">
    <subcellularLocation>
        <location evidence="1">Cell membrane</location>
        <topology evidence="1">Multi-pass membrane protein</topology>
    </subcellularLocation>
    <subcellularLocation>
        <location evidence="7">Membrane</location>
        <topology evidence="7">Multi-pass membrane protein</topology>
    </subcellularLocation>
</comment>
<evidence type="ECO:0000259" key="9">
    <source>
        <dbReference type="Pfam" id="PF00361"/>
    </source>
</evidence>
<feature type="transmembrane region" description="Helical" evidence="8">
    <location>
        <begin position="114"/>
        <end position="132"/>
    </location>
</feature>
<feature type="transmembrane region" description="Helical" evidence="8">
    <location>
        <begin position="302"/>
        <end position="322"/>
    </location>
</feature>
<feature type="transmembrane region" description="Helical" evidence="8">
    <location>
        <begin position="34"/>
        <end position="53"/>
    </location>
</feature>
<reference evidence="10" key="1">
    <citation type="journal article" date="2022" name="Environ. Microbiol.">
        <title>Geoalkalibacter halelectricus SAP #1 sp. nov. possessing extracellular electron transfer and mineral#reducing capabilities from a haloalkaline environment.</title>
        <authorList>
            <person name="Yadav S."/>
            <person name="Singh R."/>
            <person name="Sundharam S.S."/>
            <person name="Chaudhary S."/>
            <person name="Krishnamurthi S."/>
            <person name="Patil S.A."/>
        </authorList>
    </citation>
    <scope>NUCLEOTIDE SEQUENCE</scope>
    <source>
        <strain evidence="10">SAP-1</strain>
    </source>
</reference>
<dbReference type="InterPro" id="IPR050586">
    <property type="entry name" value="CPA3_Na-H_Antiporter_D"/>
</dbReference>
<evidence type="ECO:0000256" key="6">
    <source>
        <dbReference type="ARBA" id="ARBA00023136"/>
    </source>
</evidence>
<dbReference type="InterPro" id="IPR001750">
    <property type="entry name" value="ND/Mrp_TM"/>
</dbReference>
<feature type="transmembrane region" description="Helical" evidence="8">
    <location>
        <begin position="244"/>
        <end position="264"/>
    </location>
</feature>
<dbReference type="PANTHER" id="PTHR42703:SF1">
    <property type="entry name" value="NA(+)_H(+) ANTIPORTER SUBUNIT D1"/>
    <property type="match status" value="1"/>
</dbReference>
<evidence type="ECO:0000256" key="8">
    <source>
        <dbReference type="SAM" id="Phobius"/>
    </source>
</evidence>
<sequence length="494" mass="52235">MSWLLDQPWSLWAIILPLAAALGAFLAPRQAPRIGMAAALAIFATVLGAILQVHGRGPQFHALGGWEAPLGIALRTDGLSLMLLAATALVGLVVSWYALGYFSGTVHGAEKREYFWPLWLFLWGACNALAVSGDLFNLYVTLELVTLASVALTALGGGAAALSAAMRYLLSGLVGSLCYLLGVALIYGAHGTVDLALLAQLVSDDGLSRAALALMVTGLLLKTALFPLHFWLPPAHSMAPAPVSALLSALVVKTSYLILLRLWFEVFPTVVTPGMGQLLGILGAGAILWGSFMALRQERLKLLVAYSTVAQLGYLFLVFPLAQGEALTGAWTGVVFFVLAHACGKAAMFLVAGTIYHTAGHDRIAYLAGAGGPLGVQVVVFALAAVTIIGLPPSGGFMAKWLLLNAAIAGGQWWYLVVMALGSLLAGAYVLRVLSWAFLDVRRTFYPTLPWTLRWPPLALSLVALLLGLLAFVPVHLVLTDAPVSAAVRLEVRP</sequence>
<feature type="transmembrane region" description="Helical" evidence="8">
    <location>
        <begin position="169"/>
        <end position="190"/>
    </location>
</feature>
<dbReference type="Pfam" id="PF00361">
    <property type="entry name" value="Proton_antipo_M"/>
    <property type="match status" value="1"/>
</dbReference>
<evidence type="ECO:0000256" key="5">
    <source>
        <dbReference type="ARBA" id="ARBA00022989"/>
    </source>
</evidence>
<keyword evidence="11" id="KW-1185">Reference proteome</keyword>
<accession>A0ABY5ZFD9</accession>
<feature type="transmembrane region" description="Helical" evidence="8">
    <location>
        <begin position="328"/>
        <end position="352"/>
    </location>
</feature>
<keyword evidence="4 7" id="KW-0812">Transmembrane</keyword>
<feature type="transmembrane region" description="Helical" evidence="8">
    <location>
        <begin position="364"/>
        <end position="392"/>
    </location>
</feature>
<feature type="domain" description="NADH:quinone oxidoreductase/Mrp antiporter transmembrane" evidence="9">
    <location>
        <begin position="132"/>
        <end position="425"/>
    </location>
</feature>
<dbReference type="PANTHER" id="PTHR42703">
    <property type="entry name" value="NADH DEHYDROGENASE"/>
    <property type="match status" value="1"/>
</dbReference>
<name>A0ABY5ZFD9_9BACT</name>
<dbReference type="InterPro" id="IPR003918">
    <property type="entry name" value="NADH_UbQ_OxRdtase"/>
</dbReference>
<dbReference type="PRINTS" id="PR01437">
    <property type="entry name" value="NUOXDRDTASE4"/>
</dbReference>
<comment type="similarity">
    <text evidence="2">Belongs to the CPA3 antiporters (TC 2.A.63) subunit D family.</text>
</comment>
<feature type="transmembrane region" description="Helical" evidence="8">
    <location>
        <begin position="79"/>
        <end position="102"/>
    </location>
</feature>
<feature type="transmembrane region" description="Helical" evidence="8">
    <location>
        <begin position="12"/>
        <end position="27"/>
    </location>
</feature>
<evidence type="ECO:0000256" key="7">
    <source>
        <dbReference type="RuleBase" id="RU000320"/>
    </source>
</evidence>
<proteinExistence type="inferred from homology"/>
<feature type="transmembrane region" description="Helical" evidence="8">
    <location>
        <begin position="412"/>
        <end position="434"/>
    </location>
</feature>
<evidence type="ECO:0000256" key="4">
    <source>
        <dbReference type="ARBA" id="ARBA00022692"/>
    </source>
</evidence>
<feature type="transmembrane region" description="Helical" evidence="8">
    <location>
        <begin position="138"/>
        <end position="162"/>
    </location>
</feature>
<dbReference type="RefSeq" id="WP_260746226.1">
    <property type="nucleotide sequence ID" value="NZ_CP092109.1"/>
</dbReference>
<evidence type="ECO:0000256" key="1">
    <source>
        <dbReference type="ARBA" id="ARBA00004651"/>
    </source>
</evidence>
<evidence type="ECO:0000313" key="10">
    <source>
        <dbReference type="EMBL" id="UWZ77878.1"/>
    </source>
</evidence>